<name>A0AAN9U4H2_9HEMI</name>
<feature type="region of interest" description="Disordered" evidence="1">
    <location>
        <begin position="62"/>
        <end position="129"/>
    </location>
</feature>
<accession>A0AAN9U4H2</accession>
<organism evidence="2 3">
    <name type="scientific">Parthenolecanium corni</name>
    <dbReference type="NCBI Taxonomy" id="536013"/>
    <lineage>
        <taxon>Eukaryota</taxon>
        <taxon>Metazoa</taxon>
        <taxon>Ecdysozoa</taxon>
        <taxon>Arthropoda</taxon>
        <taxon>Hexapoda</taxon>
        <taxon>Insecta</taxon>
        <taxon>Pterygota</taxon>
        <taxon>Neoptera</taxon>
        <taxon>Paraneoptera</taxon>
        <taxon>Hemiptera</taxon>
        <taxon>Sternorrhyncha</taxon>
        <taxon>Coccoidea</taxon>
        <taxon>Coccidae</taxon>
        <taxon>Parthenolecanium</taxon>
    </lineage>
</organism>
<sequence>MKAASCNYDYISKTSAIFRYHESPEQFSYSHLTTVLRENDVKGGTGGKNNFNEIALTWKAARAESDADDESKKIVQVHSTSDNRRSSDENNSAEHLAQYNQLQISPLSNNPIGLPSPRNTPQPKQDERISYVKPSNWFWLVTRKQVQVVHDP</sequence>
<proteinExistence type="predicted"/>
<dbReference type="Proteomes" id="UP001367676">
    <property type="component" value="Unassembled WGS sequence"/>
</dbReference>
<reference evidence="2 3" key="1">
    <citation type="submission" date="2024-03" db="EMBL/GenBank/DDBJ databases">
        <title>Adaptation during the transition from Ophiocordyceps entomopathogen to insect associate is accompanied by gene loss and intensified selection.</title>
        <authorList>
            <person name="Ward C.M."/>
            <person name="Onetto C.A."/>
            <person name="Borneman A.R."/>
        </authorList>
    </citation>
    <scope>NUCLEOTIDE SEQUENCE [LARGE SCALE GENOMIC DNA]</scope>
    <source>
        <strain evidence="2">AWRI1</strain>
        <tissue evidence="2">Single Adult Female</tissue>
    </source>
</reference>
<gene>
    <name evidence="2" type="ORF">V9T40_006966</name>
</gene>
<evidence type="ECO:0000313" key="2">
    <source>
        <dbReference type="EMBL" id="KAK7605108.1"/>
    </source>
</evidence>
<dbReference type="EMBL" id="JBBCAQ010000002">
    <property type="protein sequence ID" value="KAK7605108.1"/>
    <property type="molecule type" value="Genomic_DNA"/>
</dbReference>
<feature type="compositionally biased region" description="Polar residues" evidence="1">
    <location>
        <begin position="98"/>
        <end position="123"/>
    </location>
</feature>
<protein>
    <submittedName>
        <fullName evidence="2">Uncharacterized protein</fullName>
    </submittedName>
</protein>
<evidence type="ECO:0000256" key="1">
    <source>
        <dbReference type="SAM" id="MobiDB-lite"/>
    </source>
</evidence>
<feature type="compositionally biased region" description="Basic and acidic residues" evidence="1">
    <location>
        <begin position="62"/>
        <end position="73"/>
    </location>
</feature>
<comment type="caution">
    <text evidence="2">The sequence shown here is derived from an EMBL/GenBank/DDBJ whole genome shotgun (WGS) entry which is preliminary data.</text>
</comment>
<dbReference type="AlphaFoldDB" id="A0AAN9U4H2"/>
<evidence type="ECO:0000313" key="3">
    <source>
        <dbReference type="Proteomes" id="UP001367676"/>
    </source>
</evidence>
<keyword evidence="3" id="KW-1185">Reference proteome</keyword>